<comment type="similarity">
    <text evidence="2">Belongs to the THOC5 family.</text>
</comment>
<evidence type="ECO:0000313" key="5">
    <source>
        <dbReference type="EMBL" id="PRP83158.1"/>
    </source>
</evidence>
<gene>
    <name evidence="5" type="ORF">PROFUN_09586</name>
</gene>
<name>A0A2P6NGS5_9EUKA</name>
<dbReference type="EMBL" id="MDYQ01000088">
    <property type="protein sequence ID" value="PRP83158.1"/>
    <property type="molecule type" value="Genomic_DNA"/>
</dbReference>
<comment type="caution">
    <text evidence="5">The sequence shown here is derived from an EMBL/GenBank/DDBJ whole genome shotgun (WGS) entry which is preliminary data.</text>
</comment>
<dbReference type="GO" id="GO:0003729">
    <property type="term" value="F:mRNA binding"/>
    <property type="evidence" value="ECO:0007669"/>
    <property type="project" value="TreeGrafter"/>
</dbReference>
<reference evidence="5 6" key="1">
    <citation type="journal article" date="2018" name="Genome Biol. Evol.">
        <title>Multiple Roots of Fruiting Body Formation in Amoebozoa.</title>
        <authorList>
            <person name="Hillmann F."/>
            <person name="Forbes G."/>
            <person name="Novohradska S."/>
            <person name="Ferling I."/>
            <person name="Riege K."/>
            <person name="Groth M."/>
            <person name="Westermann M."/>
            <person name="Marz M."/>
            <person name="Spaller T."/>
            <person name="Winckler T."/>
            <person name="Schaap P."/>
            <person name="Glockner G."/>
        </authorList>
    </citation>
    <scope>NUCLEOTIDE SEQUENCE [LARGE SCALE GENOMIC DNA]</scope>
    <source>
        <strain evidence="5 6">Jena</strain>
    </source>
</reference>
<dbReference type="Pfam" id="PF09766">
    <property type="entry name" value="FmiP_Thoc5"/>
    <property type="match status" value="2"/>
</dbReference>
<dbReference type="GO" id="GO:0000445">
    <property type="term" value="C:THO complex part of transcription export complex"/>
    <property type="evidence" value="ECO:0007669"/>
    <property type="project" value="TreeGrafter"/>
</dbReference>
<dbReference type="GO" id="GO:0006406">
    <property type="term" value="P:mRNA export from nucleus"/>
    <property type="evidence" value="ECO:0007669"/>
    <property type="project" value="TreeGrafter"/>
</dbReference>
<dbReference type="PANTHER" id="PTHR13375:SF3">
    <property type="entry name" value="THO COMPLEX SUBUNIT 5 HOMOLOG"/>
    <property type="match status" value="1"/>
</dbReference>
<evidence type="ECO:0000256" key="2">
    <source>
        <dbReference type="ARBA" id="ARBA00008044"/>
    </source>
</evidence>
<protein>
    <submittedName>
        <fullName evidence="5">Uncharacterized protein</fullName>
    </submittedName>
</protein>
<keyword evidence="3" id="KW-0539">Nucleus</keyword>
<feature type="coiled-coil region" evidence="4">
    <location>
        <begin position="49"/>
        <end position="96"/>
    </location>
</feature>
<dbReference type="AlphaFoldDB" id="A0A2P6NGS5"/>
<dbReference type="OrthoDB" id="20582at2759"/>
<organism evidence="5 6">
    <name type="scientific">Planoprotostelium fungivorum</name>
    <dbReference type="NCBI Taxonomy" id="1890364"/>
    <lineage>
        <taxon>Eukaryota</taxon>
        <taxon>Amoebozoa</taxon>
        <taxon>Evosea</taxon>
        <taxon>Variosea</taxon>
        <taxon>Cavosteliida</taxon>
        <taxon>Cavosteliaceae</taxon>
        <taxon>Planoprotostelium</taxon>
    </lineage>
</organism>
<evidence type="ECO:0000256" key="3">
    <source>
        <dbReference type="ARBA" id="ARBA00023242"/>
    </source>
</evidence>
<dbReference type="STRING" id="1890364.A0A2P6NGS5"/>
<evidence type="ECO:0000256" key="1">
    <source>
        <dbReference type="ARBA" id="ARBA00004123"/>
    </source>
</evidence>
<sequence>MEVCRDLEEKIQSLQTTFIKILEAKKNGASTKELEQQAQAIVLLLRGENRSLYQRIDKHKEKLSQIKTESDEGISLKSLLEKEKSLRYEEARLREEINSCQNFSTPAIDRVQLISEEEFDRVASTELKSKSTDPHQKRIQQYHHEMQERKRDTRLCIESERLTSKKKELTEKTMNQRKMLLGLQSKIDTIYKLSGTIQEAVYGSSGVPQLKQIALAKDLPTPLYILYHSTLVAMESHPEKTYAVDFFYDTQRNYVTVRSNTVGLLTSLFPFDEGSHSPNPLDSSKEDYEIKNVKYGRPYKWVQGLCKLYFLPSDTGNREEMDSHLINIPVLTAIHALRNRYNDRVSLQHELSSLQEKTKVMDAAQNEYRESHPSTPGSVSVQLMSWKEVPSPKEGYVRCKGILKRDKEEIECSVDIAPTYPSPSSVAIQFSSRQTEVVSLLQSQLDLLQLKTHYPLSEKVLSSIASLSS</sequence>
<accession>A0A2P6NGS5</accession>
<dbReference type="InParanoid" id="A0A2P6NGS5"/>
<keyword evidence="4" id="KW-0175">Coiled coil</keyword>
<comment type="subcellular location">
    <subcellularLocation>
        <location evidence="1">Nucleus</location>
    </subcellularLocation>
</comment>
<dbReference type="InterPro" id="IPR019163">
    <property type="entry name" value="THO_Thoc5"/>
</dbReference>
<proteinExistence type="inferred from homology"/>
<evidence type="ECO:0000313" key="6">
    <source>
        <dbReference type="Proteomes" id="UP000241769"/>
    </source>
</evidence>
<dbReference type="Proteomes" id="UP000241769">
    <property type="component" value="Unassembled WGS sequence"/>
</dbReference>
<keyword evidence="6" id="KW-1185">Reference proteome</keyword>
<evidence type="ECO:0000256" key="4">
    <source>
        <dbReference type="SAM" id="Coils"/>
    </source>
</evidence>
<dbReference type="PANTHER" id="PTHR13375">
    <property type="entry name" value="FMS INTERACTING PROTEIN"/>
    <property type="match status" value="1"/>
</dbReference>